<keyword evidence="1" id="KW-0732">Signal</keyword>
<sequence length="288" mass="30650">MRWARRLATAWMLLASGAFADAPDHSPRPLPRPGLVQQVTEAPGAIAQASAVPPMLRPKPRPAGLVPDITPEAVVQVAAMVPRPKPRPAGLTARATAPEVVVQAAAVRTQPGNESLRTRRGAVCGDAEIRGEAIAPITSRVRGCGVPDAVRITAVAGVRLSQAATIDCPTARALKAWVQDGLQPQFRRNPVVQLQVAAHYACRPRNNKRGAKISEHGRGRALDISGLVLADGRVLTVADNWRGSKPIKAAYRAACGVFGTTLGPGSDGYHEDHMHFDTARYRSGSYCR</sequence>
<feature type="domain" description="Extensin-like C-terminal" evidence="2">
    <location>
        <begin position="139"/>
        <end position="288"/>
    </location>
</feature>
<dbReference type="EMBL" id="ACYY01000016">
    <property type="protein sequence ID" value="EEW24684.1"/>
    <property type="molecule type" value="Genomic_DNA"/>
</dbReference>
<gene>
    <name evidence="3" type="ORF">Rsw2DRAFT_2472</name>
</gene>
<dbReference type="Proteomes" id="UP000010121">
    <property type="component" value="Unassembled WGS sequence"/>
</dbReference>
<comment type="caution">
    <text evidence="3">The sequence shown here is derived from an EMBL/GenBank/DDBJ whole genome shotgun (WGS) entry which is preliminary data.</text>
</comment>
<dbReference type="Pfam" id="PF06904">
    <property type="entry name" value="Extensin-like_C"/>
    <property type="match status" value="1"/>
</dbReference>
<dbReference type="OrthoDB" id="9809788at2"/>
<dbReference type="eggNOG" id="COG3921">
    <property type="taxonomic scope" value="Bacteria"/>
</dbReference>
<protein>
    <submittedName>
        <fullName evidence="3">Extensin family protein</fullName>
    </submittedName>
</protein>
<dbReference type="AlphaFoldDB" id="C8S344"/>
<name>C8S344_9RHOB</name>
<evidence type="ECO:0000259" key="2">
    <source>
        <dbReference type="Pfam" id="PF06904"/>
    </source>
</evidence>
<accession>C8S344</accession>
<dbReference type="InterPro" id="IPR009683">
    <property type="entry name" value="Extensin-like_C"/>
</dbReference>
<dbReference type="STRING" id="371731.Rsw2DRAFT_2472"/>
<proteinExistence type="predicted"/>
<evidence type="ECO:0000313" key="3">
    <source>
        <dbReference type="EMBL" id="EEW24684.1"/>
    </source>
</evidence>
<evidence type="ECO:0000256" key="1">
    <source>
        <dbReference type="SAM" id="SignalP"/>
    </source>
</evidence>
<feature type="signal peptide" evidence="1">
    <location>
        <begin position="1"/>
        <end position="20"/>
    </location>
</feature>
<keyword evidence="4" id="KW-1185">Reference proteome</keyword>
<reference evidence="3 4" key="1">
    <citation type="submission" date="2009-08" db="EMBL/GenBank/DDBJ databases">
        <title>The draft genome of Rhodobacter sp. SW2.</title>
        <authorList>
            <consortium name="US DOE Joint Genome Institute (JGI-PGF)"/>
            <person name="Lucas S."/>
            <person name="Copeland A."/>
            <person name="Lapidus A."/>
            <person name="Glavina del Rio T."/>
            <person name="Tice H."/>
            <person name="Bruce D."/>
            <person name="Goodwin L."/>
            <person name="Pitluck S."/>
            <person name="Larimer F."/>
            <person name="Land M.L."/>
            <person name="Hauser L."/>
            <person name="Emerson D."/>
        </authorList>
    </citation>
    <scope>NUCLEOTIDE SEQUENCE [LARGE SCALE GENOMIC DNA]</scope>
    <source>
        <strain evidence="3 4">SW2</strain>
    </source>
</reference>
<organism evidence="3 4">
    <name type="scientific">Rhodobacter ferrooxidans</name>
    <dbReference type="NCBI Taxonomy" id="371731"/>
    <lineage>
        <taxon>Bacteria</taxon>
        <taxon>Pseudomonadati</taxon>
        <taxon>Pseudomonadota</taxon>
        <taxon>Alphaproteobacteria</taxon>
        <taxon>Rhodobacterales</taxon>
        <taxon>Rhodobacter group</taxon>
        <taxon>Rhodobacter</taxon>
    </lineage>
</organism>
<feature type="chain" id="PRO_5002991466" evidence="1">
    <location>
        <begin position="21"/>
        <end position="288"/>
    </location>
</feature>
<evidence type="ECO:0000313" key="4">
    <source>
        <dbReference type="Proteomes" id="UP000010121"/>
    </source>
</evidence>